<dbReference type="OrthoDB" id="9810918at2"/>
<reference evidence="4 5" key="1">
    <citation type="submission" date="2017-04" db="EMBL/GenBank/DDBJ databases">
        <authorList>
            <person name="Afonso C.L."/>
            <person name="Miller P.J."/>
            <person name="Scott M.A."/>
            <person name="Spackman E."/>
            <person name="Goraichik I."/>
            <person name="Dimitrov K.M."/>
            <person name="Suarez D.L."/>
            <person name="Swayne D.E."/>
        </authorList>
    </citation>
    <scope>NUCLEOTIDE SEQUENCE [LARGE SCALE GENOMIC DNA]</scope>
    <source>
        <strain evidence="4 5">CGMCC 1.12708</strain>
    </source>
</reference>
<name>A0A1W1ZXW6_9FLAO</name>
<protein>
    <recommendedName>
        <fullName evidence="3">TPM domain-containing protein</fullName>
    </recommendedName>
</protein>
<keyword evidence="2" id="KW-0732">Signal</keyword>
<evidence type="ECO:0000313" key="4">
    <source>
        <dbReference type="EMBL" id="SMC53052.1"/>
    </source>
</evidence>
<keyword evidence="1" id="KW-1133">Transmembrane helix</keyword>
<feature type="chain" id="PRO_5012732307" description="TPM domain-containing protein" evidence="2">
    <location>
        <begin position="23"/>
        <end position="269"/>
    </location>
</feature>
<dbReference type="Pfam" id="PF04536">
    <property type="entry name" value="TPM_phosphatase"/>
    <property type="match status" value="1"/>
</dbReference>
<evidence type="ECO:0000256" key="1">
    <source>
        <dbReference type="SAM" id="Phobius"/>
    </source>
</evidence>
<accession>A0A1W1ZXW6</accession>
<dbReference type="Gene3D" id="3.10.310.50">
    <property type="match status" value="1"/>
</dbReference>
<feature type="domain" description="TPM" evidence="3">
    <location>
        <begin position="40"/>
        <end position="163"/>
    </location>
</feature>
<proteinExistence type="predicted"/>
<dbReference type="STRING" id="1434700.SAMN06296427_103307"/>
<feature type="signal peptide" evidence="2">
    <location>
        <begin position="1"/>
        <end position="22"/>
    </location>
</feature>
<keyword evidence="1" id="KW-0472">Membrane</keyword>
<dbReference type="InterPro" id="IPR007621">
    <property type="entry name" value="TPM_dom"/>
</dbReference>
<keyword evidence="1" id="KW-0812">Transmembrane</keyword>
<organism evidence="4 5">
    <name type="scientific">Moheibacter sediminis</name>
    <dbReference type="NCBI Taxonomy" id="1434700"/>
    <lineage>
        <taxon>Bacteria</taxon>
        <taxon>Pseudomonadati</taxon>
        <taxon>Bacteroidota</taxon>
        <taxon>Flavobacteriia</taxon>
        <taxon>Flavobacteriales</taxon>
        <taxon>Weeksellaceae</taxon>
        <taxon>Moheibacter</taxon>
    </lineage>
</organism>
<dbReference type="PANTHER" id="PTHR30373:SF2">
    <property type="entry name" value="UPF0603 PROTEIN YGCG"/>
    <property type="match status" value="1"/>
</dbReference>
<keyword evidence="5" id="KW-1185">Reference proteome</keyword>
<gene>
    <name evidence="4" type="ORF">SAMN06296427_103307</name>
</gene>
<dbReference type="AlphaFoldDB" id="A0A1W1ZXW6"/>
<evidence type="ECO:0000259" key="3">
    <source>
        <dbReference type="Pfam" id="PF04536"/>
    </source>
</evidence>
<dbReference type="Proteomes" id="UP000192393">
    <property type="component" value="Unassembled WGS sequence"/>
</dbReference>
<dbReference type="RefSeq" id="WP_084016882.1">
    <property type="nucleotide sequence ID" value="NZ_FWXS01000003.1"/>
</dbReference>
<dbReference type="EMBL" id="FWXS01000003">
    <property type="protein sequence ID" value="SMC53052.1"/>
    <property type="molecule type" value="Genomic_DNA"/>
</dbReference>
<evidence type="ECO:0000256" key="2">
    <source>
        <dbReference type="SAM" id="SignalP"/>
    </source>
</evidence>
<dbReference type="PANTHER" id="PTHR30373">
    <property type="entry name" value="UPF0603 PROTEIN YGCG"/>
    <property type="match status" value="1"/>
</dbReference>
<feature type="transmembrane region" description="Helical" evidence="1">
    <location>
        <begin position="181"/>
        <end position="200"/>
    </location>
</feature>
<sequence length="269" mass="28447">MRSVGVKFLFLFIFIFSANLFAQTPYEVTGGEFKPEKKLVHDFGNMFDAVQRDQLERKLVAYDDSTSVQIAVVTFKKLDGYPIELLANEIGEKWGVGQKDQHNGIVIVLSNDDRKVTIRGGYGIQAKMPPTIEKLIIEQEMIPSFKQGDYYGGVDNATTAISKVLAGKYKAEPKKEGDDPYGFLIFIFFIAVIIIFIIIASKGGGGGSGGNRGRRGFNWTDVILTSGGASSWGSGGGFGGGSSGGGFGGGGFGGFGGGSFGGGGASGSW</sequence>
<evidence type="ECO:0000313" key="5">
    <source>
        <dbReference type="Proteomes" id="UP000192393"/>
    </source>
</evidence>